<dbReference type="EMBL" id="MU275960">
    <property type="protein sequence ID" value="KAI0045158.1"/>
    <property type="molecule type" value="Genomic_DNA"/>
</dbReference>
<protein>
    <submittedName>
        <fullName evidence="1">Uncharacterized protein</fullName>
    </submittedName>
</protein>
<proteinExistence type="predicted"/>
<reference evidence="1" key="2">
    <citation type="journal article" date="2022" name="New Phytol.">
        <title>Evolutionary transition to the ectomycorrhizal habit in the genomes of a hyperdiverse lineage of mushroom-forming fungi.</title>
        <authorList>
            <person name="Looney B."/>
            <person name="Miyauchi S."/>
            <person name="Morin E."/>
            <person name="Drula E."/>
            <person name="Courty P.E."/>
            <person name="Kohler A."/>
            <person name="Kuo A."/>
            <person name="LaButti K."/>
            <person name="Pangilinan J."/>
            <person name="Lipzen A."/>
            <person name="Riley R."/>
            <person name="Andreopoulos W."/>
            <person name="He G."/>
            <person name="Johnson J."/>
            <person name="Nolan M."/>
            <person name="Tritt A."/>
            <person name="Barry K.W."/>
            <person name="Grigoriev I.V."/>
            <person name="Nagy L.G."/>
            <person name="Hibbett D."/>
            <person name="Henrissat B."/>
            <person name="Matheny P.B."/>
            <person name="Labbe J."/>
            <person name="Martin F.M."/>
        </authorList>
    </citation>
    <scope>NUCLEOTIDE SEQUENCE</scope>
    <source>
        <strain evidence="1">FP105234-sp</strain>
    </source>
</reference>
<accession>A0ACB8RNS8</accession>
<sequence>MQRWPLPHSGKNINMSNPKPHPSIPGPNFCSPGPNSGSPHYKNGSLQPLGPQSHQQL</sequence>
<evidence type="ECO:0000313" key="2">
    <source>
        <dbReference type="Proteomes" id="UP000814033"/>
    </source>
</evidence>
<name>A0ACB8RNS8_9AGAM</name>
<organism evidence="1 2">
    <name type="scientific">Auriscalpium vulgare</name>
    <dbReference type="NCBI Taxonomy" id="40419"/>
    <lineage>
        <taxon>Eukaryota</taxon>
        <taxon>Fungi</taxon>
        <taxon>Dikarya</taxon>
        <taxon>Basidiomycota</taxon>
        <taxon>Agaricomycotina</taxon>
        <taxon>Agaricomycetes</taxon>
        <taxon>Russulales</taxon>
        <taxon>Auriscalpiaceae</taxon>
        <taxon>Auriscalpium</taxon>
    </lineage>
</organism>
<keyword evidence="2" id="KW-1185">Reference proteome</keyword>
<evidence type="ECO:0000313" key="1">
    <source>
        <dbReference type="EMBL" id="KAI0045158.1"/>
    </source>
</evidence>
<reference evidence="1" key="1">
    <citation type="submission" date="2021-02" db="EMBL/GenBank/DDBJ databases">
        <authorList>
            <consortium name="DOE Joint Genome Institute"/>
            <person name="Ahrendt S."/>
            <person name="Looney B.P."/>
            <person name="Miyauchi S."/>
            <person name="Morin E."/>
            <person name="Drula E."/>
            <person name="Courty P.E."/>
            <person name="Chicoki N."/>
            <person name="Fauchery L."/>
            <person name="Kohler A."/>
            <person name="Kuo A."/>
            <person name="Labutti K."/>
            <person name="Pangilinan J."/>
            <person name="Lipzen A."/>
            <person name="Riley R."/>
            <person name="Andreopoulos W."/>
            <person name="He G."/>
            <person name="Johnson J."/>
            <person name="Barry K.W."/>
            <person name="Grigoriev I.V."/>
            <person name="Nagy L."/>
            <person name="Hibbett D."/>
            <person name="Henrissat B."/>
            <person name="Matheny P.B."/>
            <person name="Labbe J."/>
            <person name="Martin F."/>
        </authorList>
    </citation>
    <scope>NUCLEOTIDE SEQUENCE</scope>
    <source>
        <strain evidence="1">FP105234-sp</strain>
    </source>
</reference>
<gene>
    <name evidence="1" type="ORF">FA95DRAFT_1597005</name>
</gene>
<dbReference type="Proteomes" id="UP000814033">
    <property type="component" value="Unassembled WGS sequence"/>
</dbReference>
<comment type="caution">
    <text evidence="1">The sequence shown here is derived from an EMBL/GenBank/DDBJ whole genome shotgun (WGS) entry which is preliminary data.</text>
</comment>